<name>A0A6G0VIF2_APHCR</name>
<reference evidence="1 2" key="1">
    <citation type="submission" date="2019-08" db="EMBL/GenBank/DDBJ databases">
        <title>Whole genome of Aphis craccivora.</title>
        <authorList>
            <person name="Voronova N.V."/>
            <person name="Shulinski R.S."/>
            <person name="Bandarenka Y.V."/>
            <person name="Zhorov D.G."/>
            <person name="Warner D."/>
        </authorList>
    </citation>
    <scope>NUCLEOTIDE SEQUENCE [LARGE SCALE GENOMIC DNA]</scope>
    <source>
        <strain evidence="1">180601</strain>
        <tissue evidence="1">Whole Body</tissue>
    </source>
</reference>
<gene>
    <name evidence="1" type="ORF">FWK35_00035459</name>
</gene>
<organism evidence="1 2">
    <name type="scientific">Aphis craccivora</name>
    <name type="common">Cowpea aphid</name>
    <dbReference type="NCBI Taxonomy" id="307492"/>
    <lineage>
        <taxon>Eukaryota</taxon>
        <taxon>Metazoa</taxon>
        <taxon>Ecdysozoa</taxon>
        <taxon>Arthropoda</taxon>
        <taxon>Hexapoda</taxon>
        <taxon>Insecta</taxon>
        <taxon>Pterygota</taxon>
        <taxon>Neoptera</taxon>
        <taxon>Paraneoptera</taxon>
        <taxon>Hemiptera</taxon>
        <taxon>Sternorrhyncha</taxon>
        <taxon>Aphidomorpha</taxon>
        <taxon>Aphidoidea</taxon>
        <taxon>Aphididae</taxon>
        <taxon>Aphidini</taxon>
        <taxon>Aphis</taxon>
        <taxon>Aphis</taxon>
    </lineage>
</organism>
<sequence>MSNLNDGLGLINKLQQLSALPTEEKCIRGHQMKLVKDQSSLDKFKWVCREKINSKKGKKLCNYSMSLRHKTFFYKSHLSLLDICGFVNLWTSNCTFPIIKTQLRLSHQVITDWS</sequence>
<dbReference type="Proteomes" id="UP000478052">
    <property type="component" value="Unassembled WGS sequence"/>
</dbReference>
<evidence type="ECO:0000313" key="2">
    <source>
        <dbReference type="Proteomes" id="UP000478052"/>
    </source>
</evidence>
<proteinExistence type="predicted"/>
<evidence type="ECO:0000313" key="1">
    <source>
        <dbReference type="EMBL" id="KAF0687268.1"/>
    </source>
</evidence>
<dbReference type="AlphaFoldDB" id="A0A6G0VIF2"/>
<protein>
    <submittedName>
        <fullName evidence="1">DDE Tnp IS1595 domain-containing protein</fullName>
    </submittedName>
</protein>
<dbReference type="EMBL" id="VUJU01016849">
    <property type="protein sequence ID" value="KAF0687268.1"/>
    <property type="molecule type" value="Genomic_DNA"/>
</dbReference>
<comment type="caution">
    <text evidence="1">The sequence shown here is derived from an EMBL/GenBank/DDBJ whole genome shotgun (WGS) entry which is preliminary data.</text>
</comment>
<accession>A0A6G0VIF2</accession>
<keyword evidence="2" id="KW-1185">Reference proteome</keyword>